<proteinExistence type="predicted"/>
<dbReference type="STRING" id="29760.F6I730"/>
<dbReference type="Gene3D" id="1.50.10.20">
    <property type="match status" value="1"/>
</dbReference>
<evidence type="ECO:0000313" key="3">
    <source>
        <dbReference type="EMBL" id="CCB62748.1"/>
    </source>
</evidence>
<evidence type="ECO:0000259" key="2">
    <source>
        <dbReference type="Pfam" id="PF00432"/>
    </source>
</evidence>
<gene>
    <name evidence="3" type="ORF">VIT_00s0218g00180</name>
</gene>
<dbReference type="HOGENOM" id="CLU_2854266_0_0_1"/>
<feature type="domain" description="Prenyltransferase alpha-alpha toroid" evidence="2">
    <location>
        <begin position="12"/>
        <end position="65"/>
    </location>
</feature>
<sequence length="65" mass="7372">MIEQLHVCYWCHQRQIFCQVGVLALTGSLHHVDEDLFGWGLCERQVQSGGLNGLPGKPPDDCYSW</sequence>
<dbReference type="GO" id="GO:0003824">
    <property type="term" value="F:catalytic activity"/>
    <property type="evidence" value="ECO:0007669"/>
    <property type="project" value="InterPro"/>
</dbReference>
<keyword evidence="1" id="KW-0677">Repeat</keyword>
<dbReference type="Proteomes" id="UP000009183">
    <property type="component" value="Unassembled WGS sequence, unordered"/>
</dbReference>
<name>F6I730_VITVI</name>
<evidence type="ECO:0000313" key="4">
    <source>
        <dbReference type="Proteomes" id="UP000009183"/>
    </source>
</evidence>
<dbReference type="PaxDb" id="29760-VIT_00s0218g00180.t01"/>
<reference evidence="4" key="1">
    <citation type="journal article" date="2007" name="Nature">
        <title>The grapevine genome sequence suggests ancestral hexaploidization in major angiosperm phyla.</title>
        <authorList>
            <consortium name="The French-Italian Public Consortium for Grapevine Genome Characterization."/>
            <person name="Jaillon O."/>
            <person name="Aury J.-M."/>
            <person name="Noel B."/>
            <person name="Policriti A."/>
            <person name="Clepet C."/>
            <person name="Casagrande A."/>
            <person name="Choisne N."/>
            <person name="Aubourg S."/>
            <person name="Vitulo N."/>
            <person name="Jubin C."/>
            <person name="Vezzi A."/>
            <person name="Legeai F."/>
            <person name="Hugueney P."/>
            <person name="Dasilva C."/>
            <person name="Horner D."/>
            <person name="Mica E."/>
            <person name="Jublot D."/>
            <person name="Poulain J."/>
            <person name="Bruyere C."/>
            <person name="Billault A."/>
            <person name="Segurens B."/>
            <person name="Gouyvenoux M."/>
            <person name="Ugarte E."/>
            <person name="Cattonaro F."/>
            <person name="Anthouard V."/>
            <person name="Vico V."/>
            <person name="Del Fabbro C."/>
            <person name="Alaux M."/>
            <person name="Di Gaspero G."/>
            <person name="Dumas V."/>
            <person name="Felice N."/>
            <person name="Paillard S."/>
            <person name="Juman I."/>
            <person name="Moroldo M."/>
            <person name="Scalabrin S."/>
            <person name="Canaguier A."/>
            <person name="Le Clainche I."/>
            <person name="Malacrida G."/>
            <person name="Durand E."/>
            <person name="Pesole G."/>
            <person name="Laucou V."/>
            <person name="Chatelet P."/>
            <person name="Merdinoglu D."/>
            <person name="Delledonne M."/>
            <person name="Pezzotti M."/>
            <person name="Lecharny A."/>
            <person name="Scarpelli C."/>
            <person name="Artiguenave F."/>
            <person name="Pe M.E."/>
            <person name="Valle G."/>
            <person name="Morgante M."/>
            <person name="Caboche M."/>
            <person name="Adam-Blondon A.-F."/>
            <person name="Weissenbach J."/>
            <person name="Quetier F."/>
            <person name="Wincker P."/>
        </authorList>
    </citation>
    <scope>NUCLEOTIDE SEQUENCE [LARGE SCALE GENOMIC DNA]</scope>
    <source>
        <strain evidence="4">cv. Pinot noir / PN40024</strain>
    </source>
</reference>
<dbReference type="InterPro" id="IPR008930">
    <property type="entry name" value="Terpenoid_cyclase/PrenylTrfase"/>
</dbReference>
<keyword evidence="4" id="KW-1185">Reference proteome</keyword>
<dbReference type="AlphaFoldDB" id="F6I730"/>
<dbReference type="eggNOG" id="KOG0366">
    <property type="taxonomic scope" value="Eukaryota"/>
</dbReference>
<accession>F6I730</accession>
<dbReference type="InterPro" id="IPR001330">
    <property type="entry name" value="Prenyltrans"/>
</dbReference>
<protein>
    <recommendedName>
        <fullName evidence="2">Prenyltransferase alpha-alpha toroid domain-containing protein</fullName>
    </recommendedName>
</protein>
<dbReference type="EMBL" id="FN596763">
    <property type="protein sequence ID" value="CCB62748.1"/>
    <property type="molecule type" value="Genomic_DNA"/>
</dbReference>
<dbReference type="InParanoid" id="F6I730"/>
<organism evidence="3 4">
    <name type="scientific">Vitis vinifera</name>
    <name type="common">Grape</name>
    <dbReference type="NCBI Taxonomy" id="29760"/>
    <lineage>
        <taxon>Eukaryota</taxon>
        <taxon>Viridiplantae</taxon>
        <taxon>Streptophyta</taxon>
        <taxon>Embryophyta</taxon>
        <taxon>Tracheophyta</taxon>
        <taxon>Spermatophyta</taxon>
        <taxon>Magnoliopsida</taxon>
        <taxon>eudicotyledons</taxon>
        <taxon>Gunneridae</taxon>
        <taxon>Pentapetalae</taxon>
        <taxon>rosids</taxon>
        <taxon>Vitales</taxon>
        <taxon>Vitaceae</taxon>
        <taxon>Viteae</taxon>
        <taxon>Vitis</taxon>
    </lineage>
</organism>
<dbReference type="SUPFAM" id="SSF48239">
    <property type="entry name" value="Terpenoid cyclases/Protein prenyltransferases"/>
    <property type="match status" value="1"/>
</dbReference>
<evidence type="ECO:0000256" key="1">
    <source>
        <dbReference type="ARBA" id="ARBA00022737"/>
    </source>
</evidence>
<dbReference type="Pfam" id="PF00432">
    <property type="entry name" value="Prenyltrans"/>
    <property type="match status" value="1"/>
</dbReference>